<dbReference type="EMBL" id="QHGZ01000169">
    <property type="protein sequence ID" value="RDY80449.1"/>
    <property type="molecule type" value="Genomic_DNA"/>
</dbReference>
<sequence>MIFEESKDLIDSPVREALIISDKDFQKLKQELLF</sequence>
<reference evidence="1 2" key="1">
    <citation type="journal article" date="2018" name="Emerg. Microbes Infect.">
        <title>Phenotypic and molecular analysis of nontypeable Group B streptococci: identification of cps2a and hybrid cps2a/cps5 Group B streptococcal capsule gene clusters.</title>
        <authorList>
            <person name="Alhhazmi A."/>
            <person name="Tyrrell G.J."/>
        </authorList>
    </citation>
    <scope>NUCLEOTIDE SEQUENCE [LARGE SCALE GENOMIC DNA]</scope>
    <source>
        <strain evidence="1 2">PLGBS17</strain>
    </source>
</reference>
<protein>
    <submittedName>
        <fullName evidence="1">Uncharacterized protein</fullName>
    </submittedName>
</protein>
<name>A0A3A6QIA2_STRAG</name>
<dbReference type="AlphaFoldDB" id="A0A3A6QIA2"/>
<evidence type="ECO:0000313" key="1">
    <source>
        <dbReference type="EMBL" id="RDY80449.1"/>
    </source>
</evidence>
<gene>
    <name evidence="1" type="ORF">C4618_07730</name>
</gene>
<comment type="caution">
    <text evidence="1">The sequence shown here is derived from an EMBL/GenBank/DDBJ whole genome shotgun (WGS) entry which is preliminary data.</text>
</comment>
<evidence type="ECO:0000313" key="2">
    <source>
        <dbReference type="Proteomes" id="UP000256718"/>
    </source>
</evidence>
<accession>A0A3A6QIA2</accession>
<proteinExistence type="predicted"/>
<dbReference type="Proteomes" id="UP000256718">
    <property type="component" value="Unassembled WGS sequence"/>
</dbReference>
<organism evidence="1 2">
    <name type="scientific">Streptococcus agalactiae</name>
    <dbReference type="NCBI Taxonomy" id="1311"/>
    <lineage>
        <taxon>Bacteria</taxon>
        <taxon>Bacillati</taxon>
        <taxon>Bacillota</taxon>
        <taxon>Bacilli</taxon>
        <taxon>Lactobacillales</taxon>
        <taxon>Streptococcaceae</taxon>
        <taxon>Streptococcus</taxon>
    </lineage>
</organism>